<dbReference type="AlphaFoldDB" id="A0A4R3LA56"/>
<dbReference type="Pfam" id="PF00581">
    <property type="entry name" value="Rhodanese"/>
    <property type="match status" value="1"/>
</dbReference>
<dbReference type="SUPFAM" id="SSF52821">
    <property type="entry name" value="Rhodanese/Cell cycle control phosphatase"/>
    <property type="match status" value="1"/>
</dbReference>
<protein>
    <submittedName>
        <fullName evidence="2">Rhodanese-related sulfurtransferase</fullName>
    </submittedName>
</protein>
<evidence type="ECO:0000313" key="2">
    <source>
        <dbReference type="EMBL" id="TCS96572.1"/>
    </source>
</evidence>
<reference evidence="2 3" key="1">
    <citation type="submission" date="2019-03" db="EMBL/GenBank/DDBJ databases">
        <title>Genomic Encyclopedia of Type Strains, Phase IV (KMG-IV): sequencing the most valuable type-strain genomes for metagenomic binning, comparative biology and taxonomic classification.</title>
        <authorList>
            <person name="Goeker M."/>
        </authorList>
    </citation>
    <scope>NUCLEOTIDE SEQUENCE [LARGE SCALE GENOMIC DNA]</scope>
    <source>
        <strain evidence="2 3">DSM 45707</strain>
    </source>
</reference>
<dbReference type="Proteomes" id="UP000294937">
    <property type="component" value="Unassembled WGS sequence"/>
</dbReference>
<evidence type="ECO:0000313" key="3">
    <source>
        <dbReference type="Proteomes" id="UP000294937"/>
    </source>
</evidence>
<accession>A0A4R3LA56</accession>
<dbReference type="EMBL" id="SMAG01000001">
    <property type="protein sequence ID" value="TCS96572.1"/>
    <property type="molecule type" value="Genomic_DNA"/>
</dbReference>
<dbReference type="InterPro" id="IPR050229">
    <property type="entry name" value="GlpE_sulfurtransferase"/>
</dbReference>
<dbReference type="InterPro" id="IPR001763">
    <property type="entry name" value="Rhodanese-like_dom"/>
</dbReference>
<feature type="domain" description="Rhodanese" evidence="1">
    <location>
        <begin position="40"/>
        <end position="124"/>
    </location>
</feature>
<name>A0A4R3LA56_9BACL</name>
<organism evidence="2 3">
    <name type="scientific">Hazenella coriacea</name>
    <dbReference type="NCBI Taxonomy" id="1179467"/>
    <lineage>
        <taxon>Bacteria</taxon>
        <taxon>Bacillati</taxon>
        <taxon>Bacillota</taxon>
        <taxon>Bacilli</taxon>
        <taxon>Bacillales</taxon>
        <taxon>Thermoactinomycetaceae</taxon>
        <taxon>Hazenella</taxon>
    </lineage>
</organism>
<dbReference type="PROSITE" id="PS50206">
    <property type="entry name" value="RHODANESE_3"/>
    <property type="match status" value="1"/>
</dbReference>
<comment type="caution">
    <text evidence="2">The sequence shown here is derived from an EMBL/GenBank/DDBJ whole genome shotgun (WGS) entry which is preliminary data.</text>
</comment>
<dbReference type="InterPro" id="IPR036873">
    <property type="entry name" value="Rhodanese-like_dom_sf"/>
</dbReference>
<dbReference type="PANTHER" id="PTHR43031">
    <property type="entry name" value="FAD-DEPENDENT OXIDOREDUCTASE"/>
    <property type="match status" value="1"/>
</dbReference>
<dbReference type="RefSeq" id="WP_131922973.1">
    <property type="nucleotide sequence ID" value="NZ_SMAG01000001.1"/>
</dbReference>
<dbReference type="CDD" id="cd00158">
    <property type="entry name" value="RHOD"/>
    <property type="match status" value="1"/>
</dbReference>
<gene>
    <name evidence="2" type="ORF">EDD58_101207</name>
</gene>
<dbReference type="PANTHER" id="PTHR43031:SF1">
    <property type="entry name" value="PYRIDINE NUCLEOTIDE-DISULPHIDE OXIDOREDUCTASE"/>
    <property type="match status" value="1"/>
</dbReference>
<keyword evidence="2" id="KW-0808">Transferase</keyword>
<dbReference type="OrthoDB" id="9800872at2"/>
<sequence>MHWLQWMILGLILFLLIKPFLPNRWLTNLTPTQVKDLLKKPQEFQFIDVREPFEYKNGHIKGIKNIPMSQLSQRQQEISHDRAIVITCQSGFRSKRAAKILKRSKFKNLSHLERGVNSWEGKLSK</sequence>
<dbReference type="Gene3D" id="3.40.250.10">
    <property type="entry name" value="Rhodanese-like domain"/>
    <property type="match status" value="1"/>
</dbReference>
<dbReference type="GO" id="GO:0016740">
    <property type="term" value="F:transferase activity"/>
    <property type="evidence" value="ECO:0007669"/>
    <property type="project" value="UniProtKB-KW"/>
</dbReference>
<dbReference type="SMART" id="SM00450">
    <property type="entry name" value="RHOD"/>
    <property type="match status" value="1"/>
</dbReference>
<keyword evidence="3" id="KW-1185">Reference proteome</keyword>
<evidence type="ECO:0000259" key="1">
    <source>
        <dbReference type="PROSITE" id="PS50206"/>
    </source>
</evidence>
<proteinExistence type="predicted"/>